<sequence>MTMQIRSIILYHHDGRRRILPFRLGKLNVITGQSRTGKSAIIDIIDYCLGRSSFNIFEGVNRDVVAWYAVMLRVAGSDVFCAKPAPRGSAASQSAAYFKIGASIEPPNLGELEVNTNDEGLTQQLTSMLGVSPNLSTPGENHTRSPLEATVAHTKYYLFQEQGEIANRAFLFHRQNEQFMPQAIKDTLPYLLGAVPEDRLALIKEERELRRQLKLYERREREASYVGSSELSKSLQLIDEAKSVGLLSNDLDASTPAKARQQLEAAQRWTPSAPNNPLREKSQLELTTELDRARLEYNELYDAQVRARQFQLEGELFAEAIGEQSERLKAIGIVPQGNGIASGCPLCGGDRSVPSADELRASLGGLERDLEDIETQRPRLQGRLADLEERVGHARQKVQTLQRQLRLAVGSEDDALAQRDAQDRIARILGRISLYLESVQEVAPDSGLRNEIASLKARIEAISVQIDEESVEAAMTSILNRIGGVMTKLAERLDLEFRGCPYRFDAAGLTVIADADTPIPMHRMGSGENWLGCHLIALLALHKHFVENRRPVPGFLIIDQPSQVYFPSTAAYKQLDGTKEGLGNLQPNDADVSAVRRMFKTLYDLVQELSPNFQIIVTEHANLPESWYQESLVEPPWRDGRALIPQEWLKR</sequence>
<evidence type="ECO:0000313" key="2">
    <source>
        <dbReference type="EMBL" id="SBT11210.1"/>
    </source>
</evidence>
<dbReference type="InterPro" id="IPR027417">
    <property type="entry name" value="P-loop_NTPase"/>
</dbReference>
<keyword evidence="1" id="KW-0175">Coiled coil</keyword>
<evidence type="ECO:0008006" key="4">
    <source>
        <dbReference type="Google" id="ProtNLM"/>
    </source>
</evidence>
<dbReference type="AlphaFoldDB" id="A0A1A8Y248"/>
<dbReference type="Gene3D" id="1.10.287.1490">
    <property type="match status" value="1"/>
</dbReference>
<protein>
    <recommendedName>
        <fullName evidence="4">Plasmid-related protein</fullName>
    </recommendedName>
</protein>
<dbReference type="InterPro" id="IPR022205">
    <property type="entry name" value="DUF3732"/>
</dbReference>
<gene>
    <name evidence="2" type="ORF">PROAA_940004</name>
</gene>
<organism evidence="2 3">
    <name type="scientific">Candidatus Propionivibrio aalborgensis</name>
    <dbReference type="NCBI Taxonomy" id="1860101"/>
    <lineage>
        <taxon>Bacteria</taxon>
        <taxon>Pseudomonadati</taxon>
        <taxon>Pseudomonadota</taxon>
        <taxon>Betaproteobacteria</taxon>
        <taxon>Rhodocyclales</taxon>
        <taxon>Rhodocyclaceae</taxon>
        <taxon>Propionivibrio</taxon>
    </lineage>
</organism>
<feature type="coiled-coil region" evidence="1">
    <location>
        <begin position="356"/>
        <end position="404"/>
    </location>
</feature>
<evidence type="ECO:0000256" key="1">
    <source>
        <dbReference type="SAM" id="Coils"/>
    </source>
</evidence>
<proteinExistence type="predicted"/>
<dbReference type="Proteomes" id="UP000199600">
    <property type="component" value="Unassembled WGS sequence"/>
</dbReference>
<reference evidence="2 3" key="1">
    <citation type="submission" date="2016-06" db="EMBL/GenBank/DDBJ databases">
        <authorList>
            <person name="Kjaerup R.B."/>
            <person name="Dalgaard T.S."/>
            <person name="Juul-Madsen H.R."/>
        </authorList>
    </citation>
    <scope>NUCLEOTIDE SEQUENCE [LARGE SCALE GENOMIC DNA]</scope>
    <source>
        <strain evidence="2">2</strain>
    </source>
</reference>
<dbReference type="EMBL" id="FLQY01000400">
    <property type="protein sequence ID" value="SBT11210.1"/>
    <property type="molecule type" value="Genomic_DNA"/>
</dbReference>
<keyword evidence="3" id="KW-1185">Reference proteome</keyword>
<dbReference type="Gene3D" id="3.40.50.300">
    <property type="entry name" value="P-loop containing nucleotide triphosphate hydrolases"/>
    <property type="match status" value="1"/>
</dbReference>
<dbReference type="Pfam" id="PF12532">
    <property type="entry name" value="DUF3732"/>
    <property type="match status" value="1"/>
</dbReference>
<evidence type="ECO:0000313" key="3">
    <source>
        <dbReference type="Proteomes" id="UP000199600"/>
    </source>
</evidence>
<accession>A0A1A8Y248</accession>
<name>A0A1A8Y248_9RHOO</name>